<dbReference type="Proteomes" id="UP000664144">
    <property type="component" value="Unassembled WGS sequence"/>
</dbReference>
<organism evidence="1 2">
    <name type="scientific">Hymenobacter telluris</name>
    <dbReference type="NCBI Taxonomy" id="2816474"/>
    <lineage>
        <taxon>Bacteria</taxon>
        <taxon>Pseudomonadati</taxon>
        <taxon>Bacteroidota</taxon>
        <taxon>Cytophagia</taxon>
        <taxon>Cytophagales</taxon>
        <taxon>Hymenobacteraceae</taxon>
        <taxon>Hymenobacter</taxon>
    </lineage>
</organism>
<protein>
    <submittedName>
        <fullName evidence="1">Uncharacterized protein</fullName>
    </submittedName>
</protein>
<dbReference type="AlphaFoldDB" id="A0A939JB83"/>
<evidence type="ECO:0000313" key="1">
    <source>
        <dbReference type="EMBL" id="MBO0360654.1"/>
    </source>
</evidence>
<keyword evidence="2" id="KW-1185">Reference proteome</keyword>
<sequence length="76" mass="8075">MPEPMSRAEHLQWAKDRALAYVDAGDLASAGASFLSDLSKHPAIKPGTVHLLYALEALSGGLNTPDKVRAFINGTN</sequence>
<evidence type="ECO:0000313" key="2">
    <source>
        <dbReference type="Proteomes" id="UP000664144"/>
    </source>
</evidence>
<dbReference type="EMBL" id="JAFLQZ010000021">
    <property type="protein sequence ID" value="MBO0360654.1"/>
    <property type="molecule type" value="Genomic_DNA"/>
</dbReference>
<proteinExistence type="predicted"/>
<name>A0A939JB83_9BACT</name>
<gene>
    <name evidence="1" type="ORF">J0X19_22025</name>
</gene>
<reference evidence="1" key="1">
    <citation type="submission" date="2021-03" db="EMBL/GenBank/DDBJ databases">
        <authorList>
            <person name="Kim M.K."/>
        </authorList>
    </citation>
    <scope>NUCLEOTIDE SEQUENCE</scope>
    <source>
        <strain evidence="1">BT186</strain>
    </source>
</reference>
<comment type="caution">
    <text evidence="1">The sequence shown here is derived from an EMBL/GenBank/DDBJ whole genome shotgun (WGS) entry which is preliminary data.</text>
</comment>
<dbReference type="RefSeq" id="WP_206986569.1">
    <property type="nucleotide sequence ID" value="NZ_JAFLQZ010000021.1"/>
</dbReference>
<accession>A0A939JB83</accession>